<reference evidence="2" key="1">
    <citation type="submission" date="2016-06" db="UniProtKB">
        <authorList>
            <consortium name="WormBaseParasite"/>
        </authorList>
    </citation>
    <scope>IDENTIFICATION</scope>
</reference>
<dbReference type="WBParaSite" id="SSLN_0001594601-mRNA-1">
    <property type="protein sequence ID" value="SSLN_0001594601-mRNA-1"/>
    <property type="gene ID" value="SSLN_0001594601"/>
</dbReference>
<evidence type="ECO:0000259" key="1">
    <source>
        <dbReference type="Pfam" id="PF06159"/>
    </source>
</evidence>
<protein>
    <submittedName>
        <fullName evidence="2">Trafficking protein particle complex subunit 13</fullName>
    </submittedName>
</protein>
<proteinExistence type="predicted"/>
<feature type="domain" description="Trafficking protein particle complex subunit 13 N-terminal" evidence="1">
    <location>
        <begin position="32"/>
        <end position="73"/>
    </location>
</feature>
<dbReference type="Pfam" id="PF06159">
    <property type="entry name" value="TRAPPC13_N"/>
    <property type="match status" value="1"/>
</dbReference>
<name>A0A183TFX1_SCHSO</name>
<evidence type="ECO:0000313" key="2">
    <source>
        <dbReference type="WBParaSite" id="SSLN_0001594601-mRNA-1"/>
    </source>
</evidence>
<dbReference type="InterPro" id="IPR055427">
    <property type="entry name" value="TRAPPC13_N"/>
</dbReference>
<sequence>LVFQVTIQNRSDFIQLATRGFSGGQLAALGSNTASVDPQKITLKPHESLNAVVQHEMKDLGEHTLACSVSYVISSPSDLRLPDQPTILPRQPSLTGRPPPFSFELPRNFLLASLVEASDLTMLARIGDQSAPKDLETKHSFHKNFKFMVSLVCPSFSAACAWSPSPTSFATNVFDEK</sequence>
<accession>A0A183TFX1</accession>
<organism evidence="2">
    <name type="scientific">Schistocephalus solidus</name>
    <name type="common">Tapeworm</name>
    <dbReference type="NCBI Taxonomy" id="70667"/>
    <lineage>
        <taxon>Eukaryota</taxon>
        <taxon>Metazoa</taxon>
        <taxon>Spiralia</taxon>
        <taxon>Lophotrochozoa</taxon>
        <taxon>Platyhelminthes</taxon>
        <taxon>Cestoda</taxon>
        <taxon>Eucestoda</taxon>
        <taxon>Diphyllobothriidea</taxon>
        <taxon>Diphyllobothriidae</taxon>
        <taxon>Schistocephalus</taxon>
    </lineage>
</organism>
<dbReference type="AlphaFoldDB" id="A0A183TFX1"/>